<accession>A0ABS8MC41</accession>
<organism evidence="10 11">
    <name type="scientific">Flavobacterium piscisymbiosum</name>
    <dbReference type="NCBI Taxonomy" id="2893753"/>
    <lineage>
        <taxon>Bacteria</taxon>
        <taxon>Pseudomonadati</taxon>
        <taxon>Bacteroidota</taxon>
        <taxon>Flavobacteriia</taxon>
        <taxon>Flavobacteriales</taxon>
        <taxon>Flavobacteriaceae</taxon>
        <taxon>Flavobacterium</taxon>
    </lineage>
</organism>
<keyword evidence="2 10" id="KW-0489">Methyltransferase</keyword>
<dbReference type="CDD" id="cd06445">
    <property type="entry name" value="ATase"/>
    <property type="match status" value="1"/>
</dbReference>
<dbReference type="SUPFAM" id="SSF53155">
    <property type="entry name" value="Methylated DNA-protein cysteine methyltransferase domain"/>
    <property type="match status" value="1"/>
</dbReference>
<dbReference type="Gene3D" id="1.10.10.10">
    <property type="entry name" value="Winged helix-like DNA-binding domain superfamily/Winged helix DNA-binding domain"/>
    <property type="match status" value="1"/>
</dbReference>
<keyword evidence="7" id="KW-0234">DNA repair</keyword>
<evidence type="ECO:0000256" key="3">
    <source>
        <dbReference type="ARBA" id="ARBA00022679"/>
    </source>
</evidence>
<keyword evidence="3 10" id="KW-0808">Transferase</keyword>
<feature type="domain" description="HTH araC/xylS-type" evidence="9">
    <location>
        <begin position="13"/>
        <end position="112"/>
    </location>
</feature>
<keyword evidence="4" id="KW-0227">DNA damage</keyword>
<dbReference type="Proteomes" id="UP001430679">
    <property type="component" value="Unassembled WGS sequence"/>
</dbReference>
<dbReference type="EMBL" id="JAJJMM010000001">
    <property type="protein sequence ID" value="MCC9063073.1"/>
    <property type="molecule type" value="Genomic_DNA"/>
</dbReference>
<dbReference type="InterPro" id="IPR014048">
    <property type="entry name" value="MethylDNA_cys_MeTrfase_DNA-bd"/>
</dbReference>
<dbReference type="RefSeq" id="WP_230035056.1">
    <property type="nucleotide sequence ID" value="NZ_JAJJMM010000001.1"/>
</dbReference>
<proteinExistence type="predicted"/>
<dbReference type="Pfam" id="PF01035">
    <property type="entry name" value="DNA_binding_1"/>
    <property type="match status" value="1"/>
</dbReference>
<evidence type="ECO:0000313" key="11">
    <source>
        <dbReference type="Proteomes" id="UP001430679"/>
    </source>
</evidence>
<keyword evidence="11" id="KW-1185">Reference proteome</keyword>
<keyword evidence="6" id="KW-0804">Transcription</keyword>
<dbReference type="PANTHER" id="PTHR10815:SF13">
    <property type="entry name" value="METHYLATED-DNA--PROTEIN-CYSTEINE METHYLTRANSFERASE"/>
    <property type="match status" value="1"/>
</dbReference>
<evidence type="ECO:0000256" key="5">
    <source>
        <dbReference type="ARBA" id="ARBA00023015"/>
    </source>
</evidence>
<evidence type="ECO:0000313" key="10">
    <source>
        <dbReference type="EMBL" id="MCC9063073.1"/>
    </source>
</evidence>
<dbReference type="InterPro" id="IPR009057">
    <property type="entry name" value="Homeodomain-like_sf"/>
</dbReference>
<evidence type="ECO:0000256" key="7">
    <source>
        <dbReference type="ARBA" id="ARBA00023204"/>
    </source>
</evidence>
<dbReference type="PROSITE" id="PS00374">
    <property type="entry name" value="MGMT"/>
    <property type="match status" value="1"/>
</dbReference>
<dbReference type="Gene3D" id="3.30.160.70">
    <property type="entry name" value="Methylated DNA-protein cysteine methyltransferase domain"/>
    <property type="match status" value="1"/>
</dbReference>
<dbReference type="NCBIfam" id="TIGR00589">
    <property type="entry name" value="ogt"/>
    <property type="match status" value="1"/>
</dbReference>
<evidence type="ECO:0000256" key="4">
    <source>
        <dbReference type="ARBA" id="ARBA00022763"/>
    </source>
</evidence>
<dbReference type="EC" id="2.1.1.63" evidence="10"/>
<comment type="catalytic activity">
    <reaction evidence="1">
        <text>a 4-O-methyl-thymidine in DNA + L-cysteinyl-[protein] = a thymidine in DNA + S-methyl-L-cysteinyl-[protein]</text>
        <dbReference type="Rhea" id="RHEA:53428"/>
        <dbReference type="Rhea" id="RHEA-COMP:10131"/>
        <dbReference type="Rhea" id="RHEA-COMP:10132"/>
        <dbReference type="Rhea" id="RHEA-COMP:13555"/>
        <dbReference type="Rhea" id="RHEA-COMP:13556"/>
        <dbReference type="ChEBI" id="CHEBI:29950"/>
        <dbReference type="ChEBI" id="CHEBI:82612"/>
        <dbReference type="ChEBI" id="CHEBI:137386"/>
        <dbReference type="ChEBI" id="CHEBI:137387"/>
        <dbReference type="EC" id="2.1.1.63"/>
    </reaction>
</comment>
<dbReference type="GO" id="GO:0003908">
    <property type="term" value="F:methylated-DNA-[protein]-cysteine S-methyltransferase activity"/>
    <property type="evidence" value="ECO:0007669"/>
    <property type="project" value="UniProtKB-EC"/>
</dbReference>
<dbReference type="InterPro" id="IPR001497">
    <property type="entry name" value="MethylDNA_cys_MeTrfase_AS"/>
</dbReference>
<keyword evidence="5" id="KW-0805">Transcription regulation</keyword>
<dbReference type="PROSITE" id="PS01124">
    <property type="entry name" value="HTH_ARAC_FAMILY_2"/>
    <property type="match status" value="1"/>
</dbReference>
<evidence type="ECO:0000259" key="9">
    <source>
        <dbReference type="PROSITE" id="PS01124"/>
    </source>
</evidence>
<evidence type="ECO:0000256" key="6">
    <source>
        <dbReference type="ARBA" id="ARBA00023163"/>
    </source>
</evidence>
<sequence>MNTQENINYNRIADAIDYIKTNFKEQPNLDEVAEKVHLSPFHFQRLFTEWAGTSPKKFLQYISVEHAKKILKENNKATLSDAAFDTGLSGTSRLHDLFVNIEGMTPAEYKNGGKNLEINFSFAESPFGNIIVASTNKGVCFMAFAEDEETGFENLKHKFPNAAFSRKLDLSQQNALFIFQNDWSKLSEIKLHLKGTDFQLKVWETLLKIPMGQLSTYGTIAQQIEKPNASRAVGTAIGSNPVAFLIPCHRVIQSSGTFGGYMWGNTRKTAIIGWEGAQANLII</sequence>
<dbReference type="InterPro" id="IPR018060">
    <property type="entry name" value="HTH_AraC"/>
</dbReference>
<protein>
    <submittedName>
        <fullName evidence="10">Methylated-DNA--[protein]-cysteine S-methyltransferase</fullName>
        <ecNumber evidence="10">2.1.1.63</ecNumber>
    </submittedName>
</protein>
<dbReference type="SUPFAM" id="SSF46767">
    <property type="entry name" value="Methylated DNA-protein cysteine methyltransferase, C-terminal domain"/>
    <property type="match status" value="1"/>
</dbReference>
<comment type="catalytic activity">
    <reaction evidence="8">
        <text>a 6-O-methyl-2'-deoxyguanosine in DNA + L-cysteinyl-[protein] = S-methyl-L-cysteinyl-[protein] + a 2'-deoxyguanosine in DNA</text>
        <dbReference type="Rhea" id="RHEA:24000"/>
        <dbReference type="Rhea" id="RHEA-COMP:10131"/>
        <dbReference type="Rhea" id="RHEA-COMP:10132"/>
        <dbReference type="Rhea" id="RHEA-COMP:11367"/>
        <dbReference type="Rhea" id="RHEA-COMP:11368"/>
        <dbReference type="ChEBI" id="CHEBI:29950"/>
        <dbReference type="ChEBI" id="CHEBI:82612"/>
        <dbReference type="ChEBI" id="CHEBI:85445"/>
        <dbReference type="ChEBI" id="CHEBI:85448"/>
        <dbReference type="EC" id="2.1.1.63"/>
    </reaction>
</comment>
<dbReference type="InterPro" id="IPR036217">
    <property type="entry name" value="MethylDNA_cys_MeTrfase_DNAb"/>
</dbReference>
<dbReference type="Pfam" id="PF12833">
    <property type="entry name" value="HTH_18"/>
    <property type="match status" value="1"/>
</dbReference>
<evidence type="ECO:0000256" key="1">
    <source>
        <dbReference type="ARBA" id="ARBA00001286"/>
    </source>
</evidence>
<dbReference type="InterPro" id="IPR036631">
    <property type="entry name" value="MGMT_N_sf"/>
</dbReference>
<dbReference type="GO" id="GO:0032259">
    <property type="term" value="P:methylation"/>
    <property type="evidence" value="ECO:0007669"/>
    <property type="project" value="UniProtKB-KW"/>
</dbReference>
<dbReference type="SMART" id="SM00342">
    <property type="entry name" value="HTH_ARAC"/>
    <property type="match status" value="1"/>
</dbReference>
<gene>
    <name evidence="10" type="ORF">LNP81_08695</name>
</gene>
<dbReference type="Gene3D" id="1.10.10.60">
    <property type="entry name" value="Homeodomain-like"/>
    <property type="match status" value="2"/>
</dbReference>
<name>A0ABS8MC41_9FLAO</name>
<comment type="caution">
    <text evidence="10">The sequence shown here is derived from an EMBL/GenBank/DDBJ whole genome shotgun (WGS) entry which is preliminary data.</text>
</comment>
<dbReference type="SUPFAM" id="SSF46689">
    <property type="entry name" value="Homeodomain-like"/>
    <property type="match status" value="1"/>
</dbReference>
<reference evidence="10" key="1">
    <citation type="submission" date="2021-11" db="EMBL/GenBank/DDBJ databases">
        <title>Description of novel Flavobacterium species.</title>
        <authorList>
            <person name="Saticioglu I.B."/>
            <person name="Ay H."/>
            <person name="Altun S."/>
            <person name="Duman M."/>
        </authorList>
    </citation>
    <scope>NUCLEOTIDE SEQUENCE</scope>
    <source>
        <strain evidence="10">F-30</strain>
    </source>
</reference>
<evidence type="ECO:0000256" key="8">
    <source>
        <dbReference type="ARBA" id="ARBA00049348"/>
    </source>
</evidence>
<dbReference type="InterPro" id="IPR036388">
    <property type="entry name" value="WH-like_DNA-bd_sf"/>
</dbReference>
<dbReference type="PANTHER" id="PTHR10815">
    <property type="entry name" value="METHYLATED-DNA--PROTEIN-CYSTEINE METHYLTRANSFERASE"/>
    <property type="match status" value="1"/>
</dbReference>
<evidence type="ECO:0000256" key="2">
    <source>
        <dbReference type="ARBA" id="ARBA00022603"/>
    </source>
</evidence>